<dbReference type="OrthoDB" id="9784339at2"/>
<keyword evidence="9" id="KW-1185">Reference proteome</keyword>
<dbReference type="PANTHER" id="PTHR11717:SF31">
    <property type="entry name" value="LOW MOLECULAR WEIGHT PROTEIN-TYROSINE-PHOSPHATASE ETP-RELATED"/>
    <property type="match status" value="1"/>
</dbReference>
<feature type="active site" evidence="6">
    <location>
        <position position="14"/>
    </location>
</feature>
<feature type="active site" description="Nucleophile" evidence="6">
    <location>
        <position position="8"/>
    </location>
</feature>
<feature type="active site" description="Proton donor" evidence="6">
    <location>
        <position position="120"/>
    </location>
</feature>
<gene>
    <name evidence="8" type="ORF">LNTAR_21013</name>
</gene>
<evidence type="ECO:0000259" key="7">
    <source>
        <dbReference type="SMART" id="SM00226"/>
    </source>
</evidence>
<accession>A6DLC5</accession>
<name>A6DLC5_9BACT</name>
<sequence>MMNILFVCNANSCRSPMAAAFFNHLCTQNKITGVAAVSAGTQAEEGAPASQLAVALMANLGVVIENHISRRVTAEMVSDCEAIFCMEKAQLNELTKDFPEAKEKARLLLTLLDSKLGVEDPVGGDDEMYQQCFLNMMPALAELSDRIIRSR</sequence>
<dbReference type="Gene3D" id="3.40.50.2300">
    <property type="match status" value="1"/>
</dbReference>
<dbReference type="InterPro" id="IPR036196">
    <property type="entry name" value="Ptyr_pPase_sf"/>
</dbReference>
<evidence type="ECO:0000313" key="8">
    <source>
        <dbReference type="EMBL" id="EDM27727.1"/>
    </source>
</evidence>
<dbReference type="InterPro" id="IPR017867">
    <property type="entry name" value="Tyr_phospatase_low_mol_wt"/>
</dbReference>
<keyword evidence="3" id="KW-0378">Hydrolase</keyword>
<comment type="similarity">
    <text evidence="1">Belongs to the low molecular weight phosphotyrosine protein phosphatase family.</text>
</comment>
<comment type="caution">
    <text evidence="8">The sequence shown here is derived from an EMBL/GenBank/DDBJ whole genome shotgun (WGS) entry which is preliminary data.</text>
</comment>
<dbReference type="InterPro" id="IPR050438">
    <property type="entry name" value="LMW_PTPase"/>
</dbReference>
<evidence type="ECO:0000256" key="3">
    <source>
        <dbReference type="ARBA" id="ARBA00022801"/>
    </source>
</evidence>
<dbReference type="EC" id="3.1.3.48" evidence="2"/>
<proteinExistence type="inferred from homology"/>
<protein>
    <recommendedName>
        <fullName evidence="2">protein-tyrosine-phosphatase</fullName>
        <ecNumber evidence="2">3.1.3.48</ecNumber>
    </recommendedName>
</protein>
<dbReference type="STRING" id="313628.LNTAR_21013"/>
<reference evidence="8 9" key="1">
    <citation type="journal article" date="2010" name="J. Bacteriol.">
        <title>Genome sequence of Lentisphaera araneosa HTCC2155T, the type species of the order Lentisphaerales in the phylum Lentisphaerae.</title>
        <authorList>
            <person name="Thrash J.C."/>
            <person name="Cho J.C."/>
            <person name="Vergin K.L."/>
            <person name="Morris R.M."/>
            <person name="Giovannoni S.J."/>
        </authorList>
    </citation>
    <scope>NUCLEOTIDE SEQUENCE [LARGE SCALE GENOMIC DNA]</scope>
    <source>
        <strain evidence="8 9">HTCC2155</strain>
    </source>
</reference>
<organism evidence="8 9">
    <name type="scientific">Lentisphaera araneosa HTCC2155</name>
    <dbReference type="NCBI Taxonomy" id="313628"/>
    <lineage>
        <taxon>Bacteria</taxon>
        <taxon>Pseudomonadati</taxon>
        <taxon>Lentisphaerota</taxon>
        <taxon>Lentisphaeria</taxon>
        <taxon>Lentisphaerales</taxon>
        <taxon>Lentisphaeraceae</taxon>
        <taxon>Lentisphaera</taxon>
    </lineage>
</organism>
<dbReference type="SMART" id="SM00226">
    <property type="entry name" value="LMWPc"/>
    <property type="match status" value="1"/>
</dbReference>
<dbReference type="RefSeq" id="WP_007278685.1">
    <property type="nucleotide sequence ID" value="NZ_ABCK01000008.1"/>
</dbReference>
<evidence type="ECO:0000256" key="6">
    <source>
        <dbReference type="PIRSR" id="PIRSR617867-1"/>
    </source>
</evidence>
<evidence type="ECO:0000256" key="1">
    <source>
        <dbReference type="ARBA" id="ARBA00011063"/>
    </source>
</evidence>
<keyword evidence="4" id="KW-0904">Protein phosphatase</keyword>
<dbReference type="InterPro" id="IPR023485">
    <property type="entry name" value="Ptyr_pPase"/>
</dbReference>
<dbReference type="PANTHER" id="PTHR11717">
    <property type="entry name" value="LOW MOLECULAR WEIGHT PROTEIN TYROSINE PHOSPHATASE"/>
    <property type="match status" value="1"/>
</dbReference>
<feature type="domain" description="Phosphotyrosine protein phosphatase I" evidence="7">
    <location>
        <begin position="2"/>
        <end position="146"/>
    </location>
</feature>
<evidence type="ECO:0000256" key="4">
    <source>
        <dbReference type="ARBA" id="ARBA00022912"/>
    </source>
</evidence>
<evidence type="ECO:0000256" key="2">
    <source>
        <dbReference type="ARBA" id="ARBA00013064"/>
    </source>
</evidence>
<evidence type="ECO:0000256" key="5">
    <source>
        <dbReference type="ARBA" id="ARBA00051722"/>
    </source>
</evidence>
<dbReference type="eggNOG" id="COG0394">
    <property type="taxonomic scope" value="Bacteria"/>
</dbReference>
<dbReference type="Proteomes" id="UP000004947">
    <property type="component" value="Unassembled WGS sequence"/>
</dbReference>
<dbReference type="EMBL" id="ABCK01000008">
    <property type="protein sequence ID" value="EDM27727.1"/>
    <property type="molecule type" value="Genomic_DNA"/>
</dbReference>
<dbReference type="Pfam" id="PF01451">
    <property type="entry name" value="LMWPc"/>
    <property type="match status" value="1"/>
</dbReference>
<dbReference type="GO" id="GO:0004725">
    <property type="term" value="F:protein tyrosine phosphatase activity"/>
    <property type="evidence" value="ECO:0007669"/>
    <property type="project" value="UniProtKB-EC"/>
</dbReference>
<dbReference type="AlphaFoldDB" id="A6DLC5"/>
<dbReference type="SUPFAM" id="SSF52788">
    <property type="entry name" value="Phosphotyrosine protein phosphatases I"/>
    <property type="match status" value="1"/>
</dbReference>
<evidence type="ECO:0000313" key="9">
    <source>
        <dbReference type="Proteomes" id="UP000004947"/>
    </source>
</evidence>
<comment type="catalytic activity">
    <reaction evidence="5">
        <text>O-phospho-L-tyrosyl-[protein] + H2O = L-tyrosyl-[protein] + phosphate</text>
        <dbReference type="Rhea" id="RHEA:10684"/>
        <dbReference type="Rhea" id="RHEA-COMP:10136"/>
        <dbReference type="Rhea" id="RHEA-COMP:20101"/>
        <dbReference type="ChEBI" id="CHEBI:15377"/>
        <dbReference type="ChEBI" id="CHEBI:43474"/>
        <dbReference type="ChEBI" id="CHEBI:46858"/>
        <dbReference type="ChEBI" id="CHEBI:61978"/>
        <dbReference type="EC" id="3.1.3.48"/>
    </reaction>
</comment>
<dbReference type="PRINTS" id="PR00719">
    <property type="entry name" value="LMWPTPASE"/>
</dbReference>